<dbReference type="Proteomes" id="UP000789920">
    <property type="component" value="Unassembled WGS sequence"/>
</dbReference>
<protein>
    <submittedName>
        <fullName evidence="1">15081_t:CDS:1</fullName>
    </submittedName>
</protein>
<reference evidence="1" key="1">
    <citation type="submission" date="2021-06" db="EMBL/GenBank/DDBJ databases">
        <authorList>
            <person name="Kallberg Y."/>
            <person name="Tangrot J."/>
            <person name="Rosling A."/>
        </authorList>
    </citation>
    <scope>NUCLEOTIDE SEQUENCE</scope>
    <source>
        <strain evidence="1">MA461A</strain>
    </source>
</reference>
<dbReference type="EMBL" id="CAJVQC010084648">
    <property type="protein sequence ID" value="CAG8821247.1"/>
    <property type="molecule type" value="Genomic_DNA"/>
</dbReference>
<feature type="non-terminal residue" evidence="1">
    <location>
        <position position="94"/>
    </location>
</feature>
<comment type="caution">
    <text evidence="1">The sequence shown here is derived from an EMBL/GenBank/DDBJ whole genome shotgun (WGS) entry which is preliminary data.</text>
</comment>
<accession>A0ACA9S214</accession>
<sequence length="94" mass="10953">MPDYTKDQIHNLEALIGPKKNIYVCVNHKIKKGIEERDCIIINTERLIEDRTLGRVRKMFKKALNFDSVSFNIDELELGKSLKMVEGIEYPESQ</sequence>
<name>A0ACA9S214_9GLOM</name>
<organism evidence="1 2">
    <name type="scientific">Racocetra persica</name>
    <dbReference type="NCBI Taxonomy" id="160502"/>
    <lineage>
        <taxon>Eukaryota</taxon>
        <taxon>Fungi</taxon>
        <taxon>Fungi incertae sedis</taxon>
        <taxon>Mucoromycota</taxon>
        <taxon>Glomeromycotina</taxon>
        <taxon>Glomeromycetes</taxon>
        <taxon>Diversisporales</taxon>
        <taxon>Gigasporaceae</taxon>
        <taxon>Racocetra</taxon>
    </lineage>
</organism>
<gene>
    <name evidence="1" type="ORF">RPERSI_LOCUS25540</name>
</gene>
<evidence type="ECO:0000313" key="2">
    <source>
        <dbReference type="Proteomes" id="UP000789920"/>
    </source>
</evidence>
<proteinExistence type="predicted"/>
<keyword evidence="2" id="KW-1185">Reference proteome</keyword>
<evidence type="ECO:0000313" key="1">
    <source>
        <dbReference type="EMBL" id="CAG8821247.1"/>
    </source>
</evidence>